<dbReference type="OrthoDB" id="465325at2"/>
<dbReference type="AlphaFoldDB" id="Q114D0"/>
<feature type="transmembrane region" description="Helical" evidence="1">
    <location>
        <begin position="34"/>
        <end position="54"/>
    </location>
</feature>
<keyword evidence="1" id="KW-1133">Transmembrane helix</keyword>
<name>Q114D0_TRIEI</name>
<protein>
    <submittedName>
        <fullName evidence="2">Uncharacterized protein</fullName>
    </submittedName>
</protein>
<accession>Q114D0</accession>
<proteinExistence type="predicted"/>
<reference evidence="2" key="1">
    <citation type="submission" date="2006-06" db="EMBL/GenBank/DDBJ databases">
        <title>Complete sequence of Trichodesmium erythraeum IMS101.</title>
        <authorList>
            <consortium name="US DOE Joint Genome Institute"/>
            <person name="Copeland A."/>
            <person name="Lucas S."/>
            <person name="Lapidus A."/>
            <person name="Barry K."/>
            <person name="Detter J.C."/>
            <person name="Glavina del Rio T."/>
            <person name="Hammon N."/>
            <person name="Israni S."/>
            <person name="Dalin E."/>
            <person name="Tice H."/>
            <person name="Pitluck S."/>
            <person name="Kiss H."/>
            <person name="Munk A.C."/>
            <person name="Brettin T."/>
            <person name="Bruce D."/>
            <person name="Han C."/>
            <person name="Tapia R."/>
            <person name="Gilna P."/>
            <person name="Schmutz J."/>
            <person name="Larimer F."/>
            <person name="Land M."/>
            <person name="Hauser L."/>
            <person name="Kyrpides N."/>
            <person name="Kim E."/>
            <person name="Richardson P."/>
        </authorList>
    </citation>
    <scope>NUCLEOTIDE SEQUENCE [LARGE SCALE GENOMIC DNA]</scope>
    <source>
        <strain evidence="2">IMS101</strain>
    </source>
</reference>
<dbReference type="HOGENOM" id="CLU_2248891_0_0_3"/>
<keyword evidence="1" id="KW-0812">Transmembrane</keyword>
<dbReference type="RefSeq" id="WP_011611517.1">
    <property type="nucleotide sequence ID" value="NC_008312.1"/>
</dbReference>
<evidence type="ECO:0000313" key="2">
    <source>
        <dbReference type="EMBL" id="ABG51144.1"/>
    </source>
</evidence>
<gene>
    <name evidence="2" type="ordered locus">Tery_1888</name>
</gene>
<keyword evidence="1" id="KW-0472">Membrane</keyword>
<feature type="transmembrane region" description="Helical" evidence="1">
    <location>
        <begin position="6"/>
        <end position="27"/>
    </location>
</feature>
<evidence type="ECO:0000256" key="1">
    <source>
        <dbReference type="SAM" id="Phobius"/>
    </source>
</evidence>
<sequence length="104" mass="11281">MDKPSTSTGLITGLVATLFFSISFSLLEYTIKSSIILGFIGGISAGLLGFWSQIESRPETPEKADAKSVDSIKLSKSTSVIKPRLQTPKERSGVSVLSWLFKQK</sequence>
<organism evidence="2">
    <name type="scientific">Trichodesmium erythraeum (strain IMS101)</name>
    <dbReference type="NCBI Taxonomy" id="203124"/>
    <lineage>
        <taxon>Bacteria</taxon>
        <taxon>Bacillati</taxon>
        <taxon>Cyanobacteriota</taxon>
        <taxon>Cyanophyceae</taxon>
        <taxon>Oscillatoriophycideae</taxon>
        <taxon>Oscillatoriales</taxon>
        <taxon>Microcoleaceae</taxon>
        <taxon>Trichodesmium</taxon>
    </lineage>
</organism>
<dbReference type="KEGG" id="ter:Tery_1888"/>
<dbReference type="EMBL" id="CP000393">
    <property type="protein sequence ID" value="ABG51144.1"/>
    <property type="molecule type" value="Genomic_DNA"/>
</dbReference>